<protein>
    <submittedName>
        <fullName evidence="1">Uncharacterized protein</fullName>
    </submittedName>
</protein>
<dbReference type="EMBL" id="SMRT01000001">
    <property type="protein sequence ID" value="TDG00903.1"/>
    <property type="molecule type" value="Genomic_DNA"/>
</dbReference>
<evidence type="ECO:0000313" key="2">
    <source>
        <dbReference type="Proteomes" id="UP000295636"/>
    </source>
</evidence>
<dbReference type="AlphaFoldDB" id="A0A4R5KZ46"/>
<keyword evidence="2" id="KW-1185">Reference proteome</keyword>
<organism evidence="1 2">
    <name type="scientific">Paenibacillus piri</name>
    <dbReference type="NCBI Taxonomy" id="2547395"/>
    <lineage>
        <taxon>Bacteria</taxon>
        <taxon>Bacillati</taxon>
        <taxon>Bacillota</taxon>
        <taxon>Bacilli</taxon>
        <taxon>Bacillales</taxon>
        <taxon>Paenibacillaceae</taxon>
        <taxon>Paenibacillus</taxon>
    </lineage>
</organism>
<gene>
    <name evidence="1" type="ORF">E1757_04640</name>
</gene>
<sequence length="108" mass="12652">MDKYEVSDVQREYLAILEKVDQLRKVGIKKQLYGTRDFTDLRQQIESIRDVETLEKFKLNGYLDQLINLTIACGEVCCKFVIKVGSPLQKFACDSCPIMNLENWYYDD</sequence>
<proteinExistence type="predicted"/>
<name>A0A4R5KZ46_9BACL</name>
<accession>A0A4R5KZ46</accession>
<evidence type="ECO:0000313" key="1">
    <source>
        <dbReference type="EMBL" id="TDG00903.1"/>
    </source>
</evidence>
<dbReference type="OrthoDB" id="2628923at2"/>
<dbReference type="Proteomes" id="UP000295636">
    <property type="component" value="Unassembled WGS sequence"/>
</dbReference>
<reference evidence="1 2" key="1">
    <citation type="submission" date="2019-03" db="EMBL/GenBank/DDBJ databases">
        <title>This is whole genome sequence of Paenibacillus sp MS74 strain.</title>
        <authorList>
            <person name="Trinh H.N."/>
        </authorList>
    </citation>
    <scope>NUCLEOTIDE SEQUENCE [LARGE SCALE GENOMIC DNA]</scope>
    <source>
        <strain evidence="1 2">MS74</strain>
    </source>
</reference>
<comment type="caution">
    <text evidence="1">The sequence shown here is derived from an EMBL/GenBank/DDBJ whole genome shotgun (WGS) entry which is preliminary data.</text>
</comment>
<dbReference type="RefSeq" id="WP_133225613.1">
    <property type="nucleotide sequence ID" value="NZ_SMRT01000001.1"/>
</dbReference>